<keyword evidence="3" id="KW-0539">Nucleus</keyword>
<evidence type="ECO:0000256" key="3">
    <source>
        <dbReference type="ARBA" id="ARBA00023242"/>
    </source>
</evidence>
<dbReference type="InterPro" id="IPR015495">
    <property type="entry name" value="Myb_TF_plants"/>
</dbReference>
<dbReference type="EMBL" id="JACXVP010000008">
    <property type="protein sequence ID" value="KAG5589192.1"/>
    <property type="molecule type" value="Genomic_DNA"/>
</dbReference>
<accession>A0A9J5XQ02</accession>
<feature type="region of interest" description="Disordered" evidence="4">
    <location>
        <begin position="34"/>
        <end position="67"/>
    </location>
</feature>
<evidence type="ECO:0000313" key="6">
    <source>
        <dbReference type="EMBL" id="KAG5589192.1"/>
    </source>
</evidence>
<dbReference type="GO" id="GO:0010597">
    <property type="term" value="P:green leaf volatile biosynthetic process"/>
    <property type="evidence" value="ECO:0007669"/>
    <property type="project" value="UniProtKB-ARBA"/>
</dbReference>
<proteinExistence type="predicted"/>
<evidence type="ECO:0000259" key="5">
    <source>
        <dbReference type="PROSITE" id="PS50090"/>
    </source>
</evidence>
<evidence type="ECO:0000256" key="4">
    <source>
        <dbReference type="SAM" id="MobiDB-lite"/>
    </source>
</evidence>
<dbReference type="GO" id="GO:0005634">
    <property type="term" value="C:nucleus"/>
    <property type="evidence" value="ECO:0007669"/>
    <property type="project" value="UniProtKB-SubCell"/>
</dbReference>
<gene>
    <name evidence="6" type="ORF">H5410_039706</name>
</gene>
<dbReference type="AlphaFoldDB" id="A0A9J5XQ02"/>
<reference evidence="6 7" key="1">
    <citation type="submission" date="2020-09" db="EMBL/GenBank/DDBJ databases">
        <title>De no assembly of potato wild relative species, Solanum commersonii.</title>
        <authorList>
            <person name="Cho K."/>
        </authorList>
    </citation>
    <scope>NUCLEOTIDE SEQUENCE [LARGE SCALE GENOMIC DNA]</scope>
    <source>
        <strain evidence="6">LZ3.2</strain>
        <tissue evidence="6">Leaf</tissue>
    </source>
</reference>
<evidence type="ECO:0000256" key="1">
    <source>
        <dbReference type="ARBA" id="ARBA00004123"/>
    </source>
</evidence>
<comment type="caution">
    <text evidence="6">The sequence shown here is derived from an EMBL/GenBank/DDBJ whole genome shotgun (WGS) entry which is preliminary data.</text>
</comment>
<name>A0A9J5XQ02_SOLCO</name>
<keyword evidence="2" id="KW-0238">DNA-binding</keyword>
<dbReference type="GO" id="GO:0000976">
    <property type="term" value="F:transcription cis-regulatory region binding"/>
    <property type="evidence" value="ECO:0007669"/>
    <property type="project" value="UniProtKB-ARBA"/>
</dbReference>
<evidence type="ECO:0000313" key="7">
    <source>
        <dbReference type="Proteomes" id="UP000824120"/>
    </source>
</evidence>
<sequence>MGRKPCCSKEGLKKGSWTKKEDLLLTEYIKDFGEGTGWRSLPKKAEKGDAESSLPTGDYSTLRPKDD</sequence>
<dbReference type="SUPFAM" id="SSF46689">
    <property type="entry name" value="Homeodomain-like"/>
    <property type="match status" value="1"/>
</dbReference>
<keyword evidence="7" id="KW-1185">Reference proteome</keyword>
<dbReference type="InterPro" id="IPR001005">
    <property type="entry name" value="SANT/Myb"/>
</dbReference>
<feature type="domain" description="Myb-like" evidence="5">
    <location>
        <begin position="9"/>
        <end position="44"/>
    </location>
</feature>
<dbReference type="Gene3D" id="1.10.10.60">
    <property type="entry name" value="Homeodomain-like"/>
    <property type="match status" value="1"/>
</dbReference>
<organism evidence="6 7">
    <name type="scientific">Solanum commersonii</name>
    <name type="common">Commerson's wild potato</name>
    <name type="synonym">Commerson's nightshade</name>
    <dbReference type="NCBI Taxonomy" id="4109"/>
    <lineage>
        <taxon>Eukaryota</taxon>
        <taxon>Viridiplantae</taxon>
        <taxon>Streptophyta</taxon>
        <taxon>Embryophyta</taxon>
        <taxon>Tracheophyta</taxon>
        <taxon>Spermatophyta</taxon>
        <taxon>Magnoliopsida</taxon>
        <taxon>eudicotyledons</taxon>
        <taxon>Gunneridae</taxon>
        <taxon>Pentapetalae</taxon>
        <taxon>asterids</taxon>
        <taxon>lamiids</taxon>
        <taxon>Solanales</taxon>
        <taxon>Solanaceae</taxon>
        <taxon>Solanoideae</taxon>
        <taxon>Solaneae</taxon>
        <taxon>Solanum</taxon>
    </lineage>
</organism>
<dbReference type="PROSITE" id="PS50090">
    <property type="entry name" value="MYB_LIKE"/>
    <property type="match status" value="1"/>
</dbReference>
<dbReference type="Proteomes" id="UP000824120">
    <property type="component" value="Chromosome 8"/>
</dbReference>
<comment type="subcellular location">
    <subcellularLocation>
        <location evidence="1">Nucleus</location>
    </subcellularLocation>
</comment>
<dbReference type="PANTHER" id="PTHR47999">
    <property type="entry name" value="TRANSCRIPTION FACTOR MYB8-RELATED-RELATED"/>
    <property type="match status" value="1"/>
</dbReference>
<dbReference type="PANTHER" id="PTHR47999:SF4">
    <property type="entry name" value="MYB TRANSCRIPTION FACTOR MYB185"/>
    <property type="match status" value="1"/>
</dbReference>
<evidence type="ECO:0000256" key="2">
    <source>
        <dbReference type="ARBA" id="ARBA00023125"/>
    </source>
</evidence>
<dbReference type="OrthoDB" id="2143914at2759"/>
<protein>
    <recommendedName>
        <fullName evidence="5">Myb-like domain-containing protein</fullName>
    </recommendedName>
</protein>
<dbReference type="InterPro" id="IPR009057">
    <property type="entry name" value="Homeodomain-like_sf"/>
</dbReference>